<protein>
    <submittedName>
        <fullName evidence="1">Uncharacterized protein</fullName>
    </submittedName>
</protein>
<name>A0ABS9WZF1_9GAMM</name>
<gene>
    <name evidence="1" type="ORF">L3081_07005</name>
</gene>
<dbReference type="Proteomes" id="UP001139646">
    <property type="component" value="Unassembled WGS sequence"/>
</dbReference>
<dbReference type="EMBL" id="JAKKSL010000001">
    <property type="protein sequence ID" value="MCI2283185.1"/>
    <property type="molecule type" value="Genomic_DNA"/>
</dbReference>
<comment type="caution">
    <text evidence="1">The sequence shown here is derived from an EMBL/GenBank/DDBJ whole genome shotgun (WGS) entry which is preliminary data.</text>
</comment>
<accession>A0ABS9WZF1</accession>
<keyword evidence="2" id="KW-1185">Reference proteome</keyword>
<sequence length="64" mass="7133">MIPNRGRSFHAVRPEAQCYIDLVNKGHDVTIMTCATNAYLEEYQKAGLKIIMLASLKKHSPGSD</sequence>
<organism evidence="1 2">
    <name type="scientific">Colwellia maritima</name>
    <dbReference type="NCBI Taxonomy" id="2912588"/>
    <lineage>
        <taxon>Bacteria</taxon>
        <taxon>Pseudomonadati</taxon>
        <taxon>Pseudomonadota</taxon>
        <taxon>Gammaproteobacteria</taxon>
        <taxon>Alteromonadales</taxon>
        <taxon>Colwelliaceae</taxon>
        <taxon>Colwellia</taxon>
    </lineage>
</organism>
<dbReference type="RefSeq" id="WP_242284431.1">
    <property type="nucleotide sequence ID" value="NZ_JAKKSL010000001.1"/>
</dbReference>
<evidence type="ECO:0000313" key="2">
    <source>
        <dbReference type="Proteomes" id="UP001139646"/>
    </source>
</evidence>
<reference evidence="1" key="1">
    <citation type="submission" date="2022-01" db="EMBL/GenBank/DDBJ databases">
        <title>Colwellia maritima, isolated from seawater.</title>
        <authorList>
            <person name="Kristyanto S."/>
            <person name="Jung J."/>
            <person name="Jeon C.O."/>
        </authorList>
    </citation>
    <scope>NUCLEOTIDE SEQUENCE</scope>
    <source>
        <strain evidence="1">MSW7</strain>
    </source>
</reference>
<proteinExistence type="predicted"/>
<evidence type="ECO:0000313" key="1">
    <source>
        <dbReference type="EMBL" id="MCI2283185.1"/>
    </source>
</evidence>